<protein>
    <submittedName>
        <fullName evidence="2">Uncharacterized protein</fullName>
    </submittedName>
</protein>
<name>A0AAD1WHA8_PELCU</name>
<dbReference type="AlphaFoldDB" id="A0AAD1WHA8"/>
<proteinExistence type="predicted"/>
<feature type="compositionally biased region" description="Pro residues" evidence="1">
    <location>
        <begin position="252"/>
        <end position="261"/>
    </location>
</feature>
<sequence>MVATRAQGGMGLPDVKGYYRAAQIAPLIAASHRSTPMTWVELEKHRTEGISLPAVAWMPPKHRPKAPEMLPTTTLTLSVWDDYRKNKGNMSPISPATPIESIQHLIPNFKHKLWHRHGILTLSQVLQGTKLKQFKDICEEFRIPTTATFSYNQLQSWINLHNSQQTVRPPDPHWLKLTEICTKTKPATKIISTIYTSEKTDTHAKHYQNRETQLPPLEVLKKPLQPMSTHPFLNHNMIHAHHTSTPNTHSSPYPPHSPSPPSLSQRLPTMPTIQIDTPKPH</sequence>
<evidence type="ECO:0000313" key="3">
    <source>
        <dbReference type="Proteomes" id="UP001295444"/>
    </source>
</evidence>
<organism evidence="2 3">
    <name type="scientific">Pelobates cultripes</name>
    <name type="common">Western spadefoot toad</name>
    <dbReference type="NCBI Taxonomy" id="61616"/>
    <lineage>
        <taxon>Eukaryota</taxon>
        <taxon>Metazoa</taxon>
        <taxon>Chordata</taxon>
        <taxon>Craniata</taxon>
        <taxon>Vertebrata</taxon>
        <taxon>Euteleostomi</taxon>
        <taxon>Amphibia</taxon>
        <taxon>Batrachia</taxon>
        <taxon>Anura</taxon>
        <taxon>Pelobatoidea</taxon>
        <taxon>Pelobatidae</taxon>
        <taxon>Pelobates</taxon>
    </lineage>
</organism>
<evidence type="ECO:0000256" key="1">
    <source>
        <dbReference type="SAM" id="MobiDB-lite"/>
    </source>
</evidence>
<feature type="compositionally biased region" description="Polar residues" evidence="1">
    <location>
        <begin position="265"/>
        <end position="275"/>
    </location>
</feature>
<gene>
    <name evidence="2" type="ORF">PECUL_23A014386</name>
</gene>
<dbReference type="EMBL" id="OW240918">
    <property type="protein sequence ID" value="CAH2305592.1"/>
    <property type="molecule type" value="Genomic_DNA"/>
</dbReference>
<reference evidence="2" key="1">
    <citation type="submission" date="2022-03" db="EMBL/GenBank/DDBJ databases">
        <authorList>
            <person name="Alioto T."/>
            <person name="Alioto T."/>
            <person name="Gomez Garrido J."/>
        </authorList>
    </citation>
    <scope>NUCLEOTIDE SEQUENCE</scope>
</reference>
<evidence type="ECO:0000313" key="2">
    <source>
        <dbReference type="EMBL" id="CAH2305592.1"/>
    </source>
</evidence>
<keyword evidence="3" id="KW-1185">Reference proteome</keyword>
<accession>A0AAD1WHA8</accession>
<feature type="region of interest" description="Disordered" evidence="1">
    <location>
        <begin position="240"/>
        <end position="281"/>
    </location>
</feature>
<dbReference type="Proteomes" id="UP001295444">
    <property type="component" value="Chromosome 07"/>
</dbReference>